<reference evidence="2" key="1">
    <citation type="submission" date="2020-08" db="EMBL/GenBank/DDBJ databases">
        <title>Genome public.</title>
        <authorList>
            <person name="Liu C."/>
            <person name="Sun Q."/>
        </authorList>
    </citation>
    <scope>NUCLEOTIDE SEQUENCE</scope>
    <source>
        <strain evidence="2">NSJ-24</strain>
    </source>
</reference>
<evidence type="ECO:0000313" key="2">
    <source>
        <dbReference type="EMBL" id="MBC8567218.1"/>
    </source>
</evidence>
<accession>A0A926E6D5</accession>
<name>A0A926E6D5_9FIRM</name>
<dbReference type="PANTHER" id="PTHR43777:SF1">
    <property type="entry name" value="MOLYBDENUM COFACTOR CYTIDYLYLTRANSFERASE"/>
    <property type="match status" value="1"/>
</dbReference>
<dbReference type="CDD" id="cd04182">
    <property type="entry name" value="GT_2_like_f"/>
    <property type="match status" value="1"/>
</dbReference>
<dbReference type="InterPro" id="IPR017587">
    <property type="entry name" value="YqeC"/>
</dbReference>
<gene>
    <name evidence="2" type="primary">yqeC</name>
    <name evidence="2" type="ORF">H8692_00380</name>
</gene>
<comment type="caution">
    <text evidence="2">The sequence shown here is derived from an EMBL/GenBank/DDBJ whole genome shotgun (WGS) entry which is preliminary data.</text>
</comment>
<protein>
    <submittedName>
        <fullName evidence="2">Selenium-dependent hydroxylase accessory protein YqeC</fullName>
    </submittedName>
</protein>
<evidence type="ECO:0000313" key="3">
    <source>
        <dbReference type="Proteomes" id="UP000610862"/>
    </source>
</evidence>
<dbReference type="SUPFAM" id="SSF53448">
    <property type="entry name" value="Nucleotide-diphospho-sugar transferases"/>
    <property type="match status" value="1"/>
</dbReference>
<dbReference type="NCBIfam" id="TIGR03172">
    <property type="entry name" value="selenium cofactor biosynthesis protein YqeC"/>
    <property type="match status" value="1"/>
</dbReference>
<dbReference type="Gene3D" id="3.90.550.10">
    <property type="entry name" value="Spore Coat Polysaccharide Biosynthesis Protein SpsA, Chain A"/>
    <property type="match status" value="1"/>
</dbReference>
<proteinExistence type="predicted"/>
<dbReference type="InterPro" id="IPR029044">
    <property type="entry name" value="Nucleotide-diphossugar_trans"/>
</dbReference>
<sequence>MAVVGSGGKTTLIKKYAERYLRRGLKVLVNTSTHMAIEKDALITDDPGIIIKALDENHYVMAGRMDGEKLGSLSENTYNKVCEHADIVLTEADGSNRKPVKFPASYEPVIYDNVDRIIIVCGLHALGRKVEEAAHRPELVKNVLDISDDTAIVPSHIQTLVKKGYVEPLKKKYPKKEIVIEPSHDGSAYQRHIAALIKADINVETGGKIGCILMASGLGKRFGSNKLLAKFREKTMMETALDITDGDIFARRIVVTRSREVEDICKKFNVDVIFHQLPGRNDAVALGIKEMADMDACLFCPCDQPFLRRESIGNLMRIFSGGGTGICRLSYGKEAGAPILFAKRYFSQLADLPPKTGGSYLVEKYKNDVSLVKVKDKIELYDIDTHEDLIRAEKAAESRCSADGGAG</sequence>
<dbReference type="AlphaFoldDB" id="A0A926E6D5"/>
<organism evidence="2 3">
    <name type="scientific">Lentihominibacter hominis</name>
    <dbReference type="NCBI Taxonomy" id="2763645"/>
    <lineage>
        <taxon>Bacteria</taxon>
        <taxon>Bacillati</taxon>
        <taxon>Bacillota</taxon>
        <taxon>Clostridia</taxon>
        <taxon>Peptostreptococcales</taxon>
        <taxon>Anaerovoracaceae</taxon>
        <taxon>Lentihominibacter</taxon>
    </lineage>
</organism>
<dbReference type="Pfam" id="PF19842">
    <property type="entry name" value="YqeC"/>
    <property type="match status" value="1"/>
</dbReference>
<dbReference type="PANTHER" id="PTHR43777">
    <property type="entry name" value="MOLYBDENUM COFACTOR CYTIDYLYLTRANSFERASE"/>
    <property type="match status" value="1"/>
</dbReference>
<dbReference type="GO" id="GO:0016779">
    <property type="term" value="F:nucleotidyltransferase activity"/>
    <property type="evidence" value="ECO:0007669"/>
    <property type="project" value="UniProtKB-ARBA"/>
</dbReference>
<dbReference type="EMBL" id="JACRTA010000001">
    <property type="protein sequence ID" value="MBC8567218.1"/>
    <property type="molecule type" value="Genomic_DNA"/>
</dbReference>
<feature type="domain" description="MobA-like NTP transferase" evidence="1">
    <location>
        <begin position="211"/>
        <end position="365"/>
    </location>
</feature>
<dbReference type="InterPro" id="IPR025877">
    <property type="entry name" value="MobA-like_NTP_Trfase"/>
</dbReference>
<dbReference type="Pfam" id="PF12804">
    <property type="entry name" value="NTP_transf_3"/>
    <property type="match status" value="1"/>
</dbReference>
<dbReference type="Proteomes" id="UP000610862">
    <property type="component" value="Unassembled WGS sequence"/>
</dbReference>
<evidence type="ECO:0000259" key="1">
    <source>
        <dbReference type="Pfam" id="PF12804"/>
    </source>
</evidence>
<keyword evidence="3" id="KW-1185">Reference proteome</keyword>